<dbReference type="InterPro" id="IPR016181">
    <property type="entry name" value="Acyl_CoA_acyltransferase"/>
</dbReference>
<reference evidence="2 3" key="1">
    <citation type="submission" date="2014-09" db="EMBL/GenBank/DDBJ databases">
        <title>High-quality draft genome sequence of Kocuria marina SO9-6, an actinobacterium isolated from a copper mine.</title>
        <authorList>
            <person name="Castro D.B."/>
            <person name="Pereira L.B."/>
            <person name="Silva M.V."/>
            <person name="Silva B.P."/>
            <person name="Zanardi B.R."/>
            <person name="Carlos C."/>
            <person name="Belgini D.R."/>
            <person name="Limache E.G."/>
            <person name="Lacerda G.V."/>
            <person name="Nery M.B."/>
            <person name="Gomes M.B."/>
            <person name="Souza S."/>
            <person name="Silva T.M."/>
            <person name="Rodrigues V.D."/>
            <person name="Paulino L.C."/>
            <person name="Vicentini R."/>
            <person name="Ferraz L.F."/>
            <person name="Ottoboni L.M."/>
        </authorList>
    </citation>
    <scope>NUCLEOTIDE SEQUENCE [LARGE SCALE GENOMIC DNA]</scope>
    <source>
        <strain evidence="2 3">SO9-6</strain>
    </source>
</reference>
<protein>
    <recommendedName>
        <fullName evidence="1">N-acetyltransferase domain-containing protein</fullName>
    </recommendedName>
</protein>
<dbReference type="EMBL" id="JROM01000058">
    <property type="protein sequence ID" value="KHE73412.1"/>
    <property type="molecule type" value="Genomic_DNA"/>
</dbReference>
<evidence type="ECO:0000313" key="2">
    <source>
        <dbReference type="EMBL" id="KHE73412.1"/>
    </source>
</evidence>
<dbReference type="SUPFAM" id="SSF55729">
    <property type="entry name" value="Acyl-CoA N-acyltransferases (Nat)"/>
    <property type="match status" value="1"/>
</dbReference>
<accession>A0A0B0DBC4</accession>
<evidence type="ECO:0000313" key="3">
    <source>
        <dbReference type="Proteomes" id="UP000030664"/>
    </source>
</evidence>
<dbReference type="PROSITE" id="PS51186">
    <property type="entry name" value="GNAT"/>
    <property type="match status" value="1"/>
</dbReference>
<dbReference type="RefSeq" id="WP_035965750.1">
    <property type="nucleotide sequence ID" value="NZ_JROM01000058.1"/>
</dbReference>
<organism evidence="2 3">
    <name type="scientific">Kocuria marina</name>
    <dbReference type="NCBI Taxonomy" id="223184"/>
    <lineage>
        <taxon>Bacteria</taxon>
        <taxon>Bacillati</taxon>
        <taxon>Actinomycetota</taxon>
        <taxon>Actinomycetes</taxon>
        <taxon>Micrococcales</taxon>
        <taxon>Micrococcaceae</taxon>
        <taxon>Kocuria</taxon>
    </lineage>
</organism>
<dbReference type="Proteomes" id="UP000030664">
    <property type="component" value="Unassembled WGS sequence"/>
</dbReference>
<comment type="caution">
    <text evidence="2">The sequence shown here is derived from an EMBL/GenBank/DDBJ whole genome shotgun (WGS) entry which is preliminary data.</text>
</comment>
<dbReference type="Pfam" id="PF00583">
    <property type="entry name" value="Acetyltransf_1"/>
    <property type="match status" value="1"/>
</dbReference>
<sequence>MSPDHLLAMYDSQLRGTAEMADAPEVTTIGPLLAATFPARRRAFVTYPPFSMDGPELDHLIETVVARYSADPRVDSIKWKTRDHDPLPHLLDRLRHHGFTVDGSETVLAGDVDAAIAADPGVPPHYSVEQAVTEGAIRQAENLAGRVFQDPPELIRQQENELIERWHSAPESFEMWAVRDDEGRVVCSGRIDFIDGTEFAGLWGGACEGDHRGRGLYRTLVAQRARSAQDRGKRFIQVDCTEYSRPILERAGLTPITSVTAATWHRG</sequence>
<dbReference type="STRING" id="223184.AS25_12855"/>
<dbReference type="GO" id="GO:0016747">
    <property type="term" value="F:acyltransferase activity, transferring groups other than amino-acyl groups"/>
    <property type="evidence" value="ECO:0007669"/>
    <property type="project" value="InterPro"/>
</dbReference>
<proteinExistence type="predicted"/>
<evidence type="ECO:0000259" key="1">
    <source>
        <dbReference type="PROSITE" id="PS51186"/>
    </source>
</evidence>
<feature type="domain" description="N-acetyltransferase" evidence="1">
    <location>
        <begin position="135"/>
        <end position="267"/>
    </location>
</feature>
<dbReference type="AlphaFoldDB" id="A0A0B0DBC4"/>
<name>A0A0B0DBC4_9MICC</name>
<dbReference type="Gene3D" id="3.40.630.30">
    <property type="match status" value="1"/>
</dbReference>
<gene>
    <name evidence="2" type="ORF">AS25_12855</name>
</gene>
<dbReference type="eggNOG" id="COG3153">
    <property type="taxonomic scope" value="Bacteria"/>
</dbReference>
<dbReference type="InterPro" id="IPR000182">
    <property type="entry name" value="GNAT_dom"/>
</dbReference>